<proteinExistence type="inferred from homology"/>
<keyword evidence="2" id="KW-0813">Transport</keyword>
<dbReference type="OrthoDB" id="9790390at2"/>
<dbReference type="Gene3D" id="3.40.30.10">
    <property type="entry name" value="Glutaredoxin"/>
    <property type="match status" value="1"/>
</dbReference>
<protein>
    <recommendedName>
        <fullName evidence="6 7">Thioredoxin</fullName>
    </recommendedName>
</protein>
<dbReference type="AlphaFoldDB" id="A0A518BZY7"/>
<dbReference type="PRINTS" id="PR00421">
    <property type="entry name" value="THIOREDOXIN"/>
</dbReference>
<dbReference type="PROSITE" id="PS51352">
    <property type="entry name" value="THIOREDOXIN_2"/>
    <property type="match status" value="1"/>
</dbReference>
<dbReference type="InterPro" id="IPR013766">
    <property type="entry name" value="Thioredoxin_domain"/>
</dbReference>
<dbReference type="InterPro" id="IPR036249">
    <property type="entry name" value="Thioredoxin-like_sf"/>
</dbReference>
<feature type="domain" description="Thioredoxin" evidence="10">
    <location>
        <begin position="1"/>
        <end position="110"/>
    </location>
</feature>
<dbReference type="PANTHER" id="PTHR45663">
    <property type="entry name" value="GEO12009P1"/>
    <property type="match status" value="1"/>
</dbReference>
<sequence length="110" mass="12211">MASEAVLELTDANFDTEVVNSDQPVLVDFWAEWCQPCRMLGPTIDELATEYQGKVKVGKVDTDNNRDTAVKYGIQSIPTVMLFQNGEVVKKFVGLQPKPVFSEELDKVSG</sequence>
<keyword evidence="4 9" id="KW-1015">Disulfide bond</keyword>
<evidence type="ECO:0000256" key="2">
    <source>
        <dbReference type="ARBA" id="ARBA00022448"/>
    </source>
</evidence>
<keyword evidence="5 9" id="KW-0676">Redox-active center</keyword>
<accession>A0A518BZY7</accession>
<feature type="site" description="Contributes to redox potential value" evidence="8">
    <location>
        <position position="35"/>
    </location>
</feature>
<dbReference type="Proteomes" id="UP000320386">
    <property type="component" value="Chromosome"/>
</dbReference>
<evidence type="ECO:0000256" key="4">
    <source>
        <dbReference type="ARBA" id="ARBA00023157"/>
    </source>
</evidence>
<feature type="disulfide bond" description="Redox-active" evidence="9">
    <location>
        <begin position="34"/>
        <end position="37"/>
    </location>
</feature>
<dbReference type="KEGG" id="mcad:Pan265_24020"/>
<comment type="similarity">
    <text evidence="1 7">Belongs to the thioredoxin family.</text>
</comment>
<dbReference type="InterPro" id="IPR005746">
    <property type="entry name" value="Thioredoxin"/>
</dbReference>
<dbReference type="Pfam" id="PF00085">
    <property type="entry name" value="Thioredoxin"/>
    <property type="match status" value="1"/>
</dbReference>
<dbReference type="RefSeq" id="WP_145446709.1">
    <property type="nucleotide sequence ID" value="NZ_CP036280.1"/>
</dbReference>
<dbReference type="GO" id="GO:0015035">
    <property type="term" value="F:protein-disulfide reductase activity"/>
    <property type="evidence" value="ECO:0007669"/>
    <property type="project" value="UniProtKB-UniRule"/>
</dbReference>
<evidence type="ECO:0000256" key="1">
    <source>
        <dbReference type="ARBA" id="ARBA00008987"/>
    </source>
</evidence>
<dbReference type="CDD" id="cd02947">
    <property type="entry name" value="TRX_family"/>
    <property type="match status" value="1"/>
</dbReference>
<dbReference type="FunFam" id="3.40.30.10:FF:000001">
    <property type="entry name" value="Thioredoxin"/>
    <property type="match status" value="1"/>
</dbReference>
<evidence type="ECO:0000256" key="6">
    <source>
        <dbReference type="NCBIfam" id="TIGR01068"/>
    </source>
</evidence>
<evidence type="ECO:0000256" key="8">
    <source>
        <dbReference type="PIRSR" id="PIRSR000077-1"/>
    </source>
</evidence>
<keyword evidence="12" id="KW-1185">Reference proteome</keyword>
<dbReference type="SUPFAM" id="SSF52833">
    <property type="entry name" value="Thioredoxin-like"/>
    <property type="match status" value="1"/>
</dbReference>
<dbReference type="NCBIfam" id="TIGR01068">
    <property type="entry name" value="thioredoxin"/>
    <property type="match status" value="1"/>
</dbReference>
<feature type="active site" description="Nucleophile" evidence="8">
    <location>
        <position position="37"/>
    </location>
</feature>
<evidence type="ECO:0000256" key="7">
    <source>
        <dbReference type="PIRNR" id="PIRNR000077"/>
    </source>
</evidence>
<dbReference type="GO" id="GO:0005737">
    <property type="term" value="C:cytoplasm"/>
    <property type="evidence" value="ECO:0007669"/>
    <property type="project" value="TreeGrafter"/>
</dbReference>
<dbReference type="PIRSF" id="PIRSF000077">
    <property type="entry name" value="Thioredoxin"/>
    <property type="match status" value="1"/>
</dbReference>
<evidence type="ECO:0000313" key="11">
    <source>
        <dbReference type="EMBL" id="QDU72533.1"/>
    </source>
</evidence>
<dbReference type="EMBL" id="CP036280">
    <property type="protein sequence ID" value="QDU72533.1"/>
    <property type="molecule type" value="Genomic_DNA"/>
</dbReference>
<feature type="site" description="Contributes to redox potential value" evidence="8">
    <location>
        <position position="36"/>
    </location>
</feature>
<feature type="active site" description="Nucleophile" evidence="8">
    <location>
        <position position="34"/>
    </location>
</feature>
<feature type="site" description="Deprotonates C-terminal active site Cys" evidence="8">
    <location>
        <position position="28"/>
    </location>
</feature>
<name>A0A518BZY7_9BACT</name>
<evidence type="ECO:0000256" key="5">
    <source>
        <dbReference type="ARBA" id="ARBA00023284"/>
    </source>
</evidence>
<evidence type="ECO:0000313" key="12">
    <source>
        <dbReference type="Proteomes" id="UP000320386"/>
    </source>
</evidence>
<evidence type="ECO:0000256" key="3">
    <source>
        <dbReference type="ARBA" id="ARBA00022982"/>
    </source>
</evidence>
<keyword evidence="3" id="KW-0249">Electron transport</keyword>
<evidence type="ECO:0000259" key="10">
    <source>
        <dbReference type="PROSITE" id="PS51352"/>
    </source>
</evidence>
<reference evidence="11 12" key="1">
    <citation type="submission" date="2019-02" db="EMBL/GenBank/DDBJ databases">
        <title>Deep-cultivation of Planctomycetes and their phenomic and genomic characterization uncovers novel biology.</title>
        <authorList>
            <person name="Wiegand S."/>
            <person name="Jogler M."/>
            <person name="Boedeker C."/>
            <person name="Pinto D."/>
            <person name="Vollmers J."/>
            <person name="Rivas-Marin E."/>
            <person name="Kohn T."/>
            <person name="Peeters S.H."/>
            <person name="Heuer A."/>
            <person name="Rast P."/>
            <person name="Oberbeckmann S."/>
            <person name="Bunk B."/>
            <person name="Jeske O."/>
            <person name="Meyerdierks A."/>
            <person name="Storesund J.E."/>
            <person name="Kallscheuer N."/>
            <person name="Luecker S."/>
            <person name="Lage O.M."/>
            <person name="Pohl T."/>
            <person name="Merkel B.J."/>
            <person name="Hornburger P."/>
            <person name="Mueller R.-W."/>
            <person name="Bruemmer F."/>
            <person name="Labrenz M."/>
            <person name="Spormann A.M."/>
            <person name="Op den Camp H."/>
            <person name="Overmann J."/>
            <person name="Amann R."/>
            <person name="Jetten M.S.M."/>
            <person name="Mascher T."/>
            <person name="Medema M.H."/>
            <person name="Devos D.P."/>
            <person name="Kaster A.-K."/>
            <person name="Ovreas L."/>
            <person name="Rohde M."/>
            <person name="Galperin M.Y."/>
            <person name="Jogler C."/>
        </authorList>
    </citation>
    <scope>NUCLEOTIDE SEQUENCE [LARGE SCALE GENOMIC DNA]</scope>
    <source>
        <strain evidence="11 12">Pan265</strain>
    </source>
</reference>
<gene>
    <name evidence="11" type="primary">trxA_2</name>
    <name evidence="11" type="ORF">Pan265_24020</name>
</gene>
<dbReference type="PANTHER" id="PTHR45663:SF11">
    <property type="entry name" value="GEO12009P1"/>
    <property type="match status" value="1"/>
</dbReference>
<evidence type="ECO:0000256" key="9">
    <source>
        <dbReference type="PIRSR" id="PIRSR000077-4"/>
    </source>
</evidence>
<organism evidence="11 12">
    <name type="scientific">Mucisphaera calidilacus</name>
    <dbReference type="NCBI Taxonomy" id="2527982"/>
    <lineage>
        <taxon>Bacteria</taxon>
        <taxon>Pseudomonadati</taxon>
        <taxon>Planctomycetota</taxon>
        <taxon>Phycisphaerae</taxon>
        <taxon>Phycisphaerales</taxon>
        <taxon>Phycisphaeraceae</taxon>
        <taxon>Mucisphaera</taxon>
    </lineage>
</organism>